<keyword evidence="4" id="KW-1185">Reference proteome</keyword>
<reference evidence="4" key="1">
    <citation type="submission" date="2015-06" db="EMBL/GenBank/DDBJ databases">
        <title>Expansion of signal transduction pathways in fungi by whole-genome duplication.</title>
        <authorList>
            <consortium name="DOE Joint Genome Institute"/>
            <person name="Corrochano L.M."/>
            <person name="Kuo A."/>
            <person name="Marcet-Houben M."/>
            <person name="Polaino S."/>
            <person name="Salamov A."/>
            <person name="Villalobos J.M."/>
            <person name="Alvarez M.I."/>
            <person name="Avalos J."/>
            <person name="Benito E.P."/>
            <person name="Benoit I."/>
            <person name="Burger G."/>
            <person name="Camino L.P."/>
            <person name="Canovas D."/>
            <person name="Cerda-Olmedo E."/>
            <person name="Cheng J.-F."/>
            <person name="Dominguez A."/>
            <person name="Elias M."/>
            <person name="Eslava A.P."/>
            <person name="Glaser F."/>
            <person name="Grimwood J."/>
            <person name="Gutierrez G."/>
            <person name="Heitman J."/>
            <person name="Henrissat B."/>
            <person name="Iturriaga E.A."/>
            <person name="Lang B.F."/>
            <person name="Lavin J.L."/>
            <person name="Lee S."/>
            <person name="Li W."/>
            <person name="Lindquist E."/>
            <person name="Lopez-Garcia S."/>
            <person name="Luque E.M."/>
            <person name="Marcos A.T."/>
            <person name="Martin J."/>
            <person name="McCluskey K."/>
            <person name="Medina H.R."/>
            <person name="Miralles-Duran A."/>
            <person name="Miyazaki A."/>
            <person name="Munoz-Torres E."/>
            <person name="Oguiza J.A."/>
            <person name="Ohm R."/>
            <person name="Olmedo M."/>
            <person name="Orejas M."/>
            <person name="Ortiz-Castellanos L."/>
            <person name="Pisabarro A.G."/>
            <person name="Rodriguez-Romero J."/>
            <person name="Ruiz-Herrera J."/>
            <person name="Ruiz-Vazquez R."/>
            <person name="Sanz C."/>
            <person name="Schackwitz W."/>
            <person name="Schmutz J."/>
            <person name="Shahriari M."/>
            <person name="Shelest E."/>
            <person name="Silva-Franco F."/>
            <person name="Soanes D."/>
            <person name="Syed K."/>
            <person name="Tagua V.G."/>
            <person name="Talbot N.J."/>
            <person name="Thon M."/>
            <person name="De vries R.P."/>
            <person name="Wiebenga A."/>
            <person name="Yadav J.S."/>
            <person name="Braun E.L."/>
            <person name="Baker S."/>
            <person name="Garre V."/>
            <person name="Horwitz B."/>
            <person name="Torres-Martinez S."/>
            <person name="Idnurm A."/>
            <person name="Herrera-Estrella A."/>
            <person name="Gabaldon T."/>
            <person name="Grigoriev I.V."/>
        </authorList>
    </citation>
    <scope>NUCLEOTIDE SEQUENCE [LARGE SCALE GENOMIC DNA]</scope>
    <source>
        <strain evidence="4">NRRL 1555(-)</strain>
    </source>
</reference>
<evidence type="ECO:0000259" key="2">
    <source>
        <dbReference type="PROSITE" id="PS50181"/>
    </source>
</evidence>
<dbReference type="Proteomes" id="UP000077315">
    <property type="component" value="Unassembled WGS sequence"/>
</dbReference>
<sequence>MLRLPTEVLLSILHLVKQDNHLDLSSIASTCRHFQALVADISVWAGAIKIDDNPYSPYSYTTLVKALDSADLIRTSQIAMALSDKHGPQFLNLLLSKQAHQTPLKSVLLYAPAAQHSQILQIFANKPTAWQECGLRDPENPFYVLDRPEKINWLKGLPYLHSLDLPACPAHWLLGSSFPNVHTLTAALLPWKAHLNEDPRERQQAFWTEFRASFPKLSNLTLYIADPKAFSLFVAMFSNARSFPWLESVTVVGLEDPKQYIEHQTLIDSLMRLEGLARINAGWDLVALHKLMVDATEMSCLSILTGQVLITFSATLWFLSNGFIILILIIIIILILIVIIINFEVCHDYNCATLNHQGTKSPMDQWTNGPMDQCTDHQTRKQLSSKCTSIS</sequence>
<evidence type="ECO:0000256" key="1">
    <source>
        <dbReference type="SAM" id="Phobius"/>
    </source>
</evidence>
<keyword evidence="1" id="KW-0472">Membrane</keyword>
<dbReference type="VEuPathDB" id="FungiDB:PHYBLDRAFT_168239"/>
<dbReference type="SUPFAM" id="SSF81383">
    <property type="entry name" value="F-box domain"/>
    <property type="match status" value="1"/>
</dbReference>
<dbReference type="OrthoDB" id="427974at2759"/>
<organism evidence="3 4">
    <name type="scientific">Phycomyces blakesleeanus (strain ATCC 8743b / DSM 1359 / FGSC 10004 / NBRC 33097 / NRRL 1555)</name>
    <dbReference type="NCBI Taxonomy" id="763407"/>
    <lineage>
        <taxon>Eukaryota</taxon>
        <taxon>Fungi</taxon>
        <taxon>Fungi incertae sedis</taxon>
        <taxon>Mucoromycota</taxon>
        <taxon>Mucoromycotina</taxon>
        <taxon>Mucoromycetes</taxon>
        <taxon>Mucorales</taxon>
        <taxon>Phycomycetaceae</taxon>
        <taxon>Phycomyces</taxon>
    </lineage>
</organism>
<accession>A0A162NFQ4</accession>
<dbReference type="Pfam" id="PF12937">
    <property type="entry name" value="F-box-like"/>
    <property type="match status" value="1"/>
</dbReference>
<evidence type="ECO:0000313" key="3">
    <source>
        <dbReference type="EMBL" id="OAD73808.1"/>
    </source>
</evidence>
<dbReference type="GeneID" id="28996730"/>
<proteinExistence type="predicted"/>
<dbReference type="AlphaFoldDB" id="A0A162NFQ4"/>
<protein>
    <recommendedName>
        <fullName evidence="2">F-box domain-containing protein</fullName>
    </recommendedName>
</protein>
<gene>
    <name evidence="3" type="ORF">PHYBLDRAFT_168239</name>
</gene>
<keyword evidence="1" id="KW-1133">Transmembrane helix</keyword>
<feature type="domain" description="F-box" evidence="2">
    <location>
        <begin position="1"/>
        <end position="47"/>
    </location>
</feature>
<dbReference type="InParanoid" id="A0A162NFQ4"/>
<dbReference type="RefSeq" id="XP_018291848.1">
    <property type="nucleotide sequence ID" value="XM_018435824.1"/>
</dbReference>
<dbReference type="PROSITE" id="PS50181">
    <property type="entry name" value="FBOX"/>
    <property type="match status" value="1"/>
</dbReference>
<dbReference type="InterPro" id="IPR001810">
    <property type="entry name" value="F-box_dom"/>
</dbReference>
<feature type="transmembrane region" description="Helical" evidence="1">
    <location>
        <begin position="323"/>
        <end position="343"/>
    </location>
</feature>
<evidence type="ECO:0000313" key="4">
    <source>
        <dbReference type="Proteomes" id="UP000077315"/>
    </source>
</evidence>
<name>A0A162NFQ4_PHYB8</name>
<dbReference type="InterPro" id="IPR036047">
    <property type="entry name" value="F-box-like_dom_sf"/>
</dbReference>
<dbReference type="EMBL" id="KV440980">
    <property type="protein sequence ID" value="OAD73808.1"/>
    <property type="molecule type" value="Genomic_DNA"/>
</dbReference>
<keyword evidence="1" id="KW-0812">Transmembrane</keyword>